<evidence type="ECO:0000256" key="6">
    <source>
        <dbReference type="SAM" id="MobiDB-lite"/>
    </source>
</evidence>
<dbReference type="Pfam" id="PF02492">
    <property type="entry name" value="cobW"/>
    <property type="match status" value="1"/>
</dbReference>
<accession>A0ABP9HVQ4</accession>
<feature type="domain" description="CobW C-terminal" evidence="7">
    <location>
        <begin position="243"/>
        <end position="334"/>
    </location>
</feature>
<evidence type="ECO:0000313" key="9">
    <source>
        <dbReference type="Proteomes" id="UP001500466"/>
    </source>
</evidence>
<reference evidence="9" key="1">
    <citation type="journal article" date="2019" name="Int. J. Syst. Evol. Microbiol.">
        <title>The Global Catalogue of Microorganisms (GCM) 10K type strain sequencing project: providing services to taxonomists for standard genome sequencing and annotation.</title>
        <authorList>
            <consortium name="The Broad Institute Genomics Platform"/>
            <consortium name="The Broad Institute Genome Sequencing Center for Infectious Disease"/>
            <person name="Wu L."/>
            <person name="Ma J."/>
        </authorList>
    </citation>
    <scope>NUCLEOTIDE SEQUENCE [LARGE SCALE GENOMIC DNA]</scope>
    <source>
        <strain evidence="9">JCM 17986</strain>
    </source>
</reference>
<comment type="catalytic activity">
    <reaction evidence="5">
        <text>GTP + H2O = GDP + phosphate + H(+)</text>
        <dbReference type="Rhea" id="RHEA:19669"/>
        <dbReference type="ChEBI" id="CHEBI:15377"/>
        <dbReference type="ChEBI" id="CHEBI:15378"/>
        <dbReference type="ChEBI" id="CHEBI:37565"/>
        <dbReference type="ChEBI" id="CHEBI:43474"/>
        <dbReference type="ChEBI" id="CHEBI:58189"/>
    </reaction>
    <physiologicalReaction direction="left-to-right" evidence="5">
        <dbReference type="Rhea" id="RHEA:19670"/>
    </physiologicalReaction>
</comment>
<dbReference type="Gene3D" id="3.40.50.300">
    <property type="entry name" value="P-loop containing nucleotide triphosphate hydrolases"/>
    <property type="match status" value="1"/>
</dbReference>
<gene>
    <name evidence="8" type="ORF">GCM10023205_54790</name>
</gene>
<evidence type="ECO:0000256" key="4">
    <source>
        <dbReference type="ARBA" id="ARBA00034320"/>
    </source>
</evidence>
<organism evidence="8 9">
    <name type="scientific">Yinghuangia aomiensis</name>
    <dbReference type="NCBI Taxonomy" id="676205"/>
    <lineage>
        <taxon>Bacteria</taxon>
        <taxon>Bacillati</taxon>
        <taxon>Actinomycetota</taxon>
        <taxon>Actinomycetes</taxon>
        <taxon>Kitasatosporales</taxon>
        <taxon>Streptomycetaceae</taxon>
        <taxon>Yinghuangia</taxon>
    </lineage>
</organism>
<dbReference type="Pfam" id="PF07683">
    <property type="entry name" value="CobW_C"/>
    <property type="match status" value="1"/>
</dbReference>
<dbReference type="EMBL" id="BAABHS010000021">
    <property type="protein sequence ID" value="GAA4979298.1"/>
    <property type="molecule type" value="Genomic_DNA"/>
</dbReference>
<dbReference type="PANTHER" id="PTHR13748">
    <property type="entry name" value="COBW-RELATED"/>
    <property type="match status" value="1"/>
</dbReference>
<dbReference type="InterPro" id="IPR036627">
    <property type="entry name" value="CobW-likC_sf"/>
</dbReference>
<dbReference type="SUPFAM" id="SSF52540">
    <property type="entry name" value="P-loop containing nucleoside triphosphate hydrolases"/>
    <property type="match status" value="1"/>
</dbReference>
<protein>
    <submittedName>
        <fullName evidence="8">GTP-binding protein</fullName>
    </submittedName>
</protein>
<evidence type="ECO:0000259" key="7">
    <source>
        <dbReference type="SMART" id="SM00833"/>
    </source>
</evidence>
<evidence type="ECO:0000256" key="3">
    <source>
        <dbReference type="ARBA" id="ARBA00023186"/>
    </source>
</evidence>
<dbReference type="InterPro" id="IPR003495">
    <property type="entry name" value="CobW/HypB/UreG_nucleotide-bd"/>
</dbReference>
<name>A0ABP9HVQ4_9ACTN</name>
<dbReference type="InterPro" id="IPR011629">
    <property type="entry name" value="CobW-like_C"/>
</dbReference>
<feature type="region of interest" description="Disordered" evidence="6">
    <location>
        <begin position="359"/>
        <end position="389"/>
    </location>
</feature>
<dbReference type="InterPro" id="IPR051316">
    <property type="entry name" value="Zinc-reg_GTPase_activator"/>
</dbReference>
<comment type="similarity">
    <text evidence="4">Belongs to the SIMIBI class G3E GTPase family. ZNG1 subfamily.</text>
</comment>
<comment type="caution">
    <text evidence="8">The sequence shown here is derived from an EMBL/GenBank/DDBJ whole genome shotgun (WGS) entry which is preliminary data.</text>
</comment>
<sequence>MGKRIPVVLVAGFLGAGKTTLLNHLLRHADGTRIAVVVNDFGSVNIDAMLVSAQVDSMVSLGNGCLCCVLDTSDLDGMFSRLARTKPDVIVVEASGLAEPVELVQMVLASRHQRIRYAGLLMVVDGAHFAATRAEHPEIDRHLHYADLVVANKDDLLDPAERAALHATLAELAPGAPVVPSLRGRIDPALLFDAAPHGARTVPRARQLSFDDLLRDAATHEAHGDHGTDAADDAHADHLHSAYDTLNLESAEPLDPRAFAAFMERGFPGVYRMKGFVRFALPGRPDRYTLQLVGRHLSYTRSGWPRGQQPTTTLVAIGAGFDAAALRDGFAACTLAESAGPVADPDIAMAGIRRHLEGREAEDRAAARESDTPGTDPDLSAAEVEAYAD</sequence>
<evidence type="ECO:0000313" key="8">
    <source>
        <dbReference type="EMBL" id="GAA4979298.1"/>
    </source>
</evidence>
<evidence type="ECO:0000256" key="5">
    <source>
        <dbReference type="ARBA" id="ARBA00049117"/>
    </source>
</evidence>
<dbReference type="SMART" id="SM00833">
    <property type="entry name" value="CobW_C"/>
    <property type="match status" value="1"/>
</dbReference>
<dbReference type="InterPro" id="IPR027417">
    <property type="entry name" value="P-loop_NTPase"/>
</dbReference>
<keyword evidence="3" id="KW-0143">Chaperone</keyword>
<keyword evidence="2" id="KW-0378">Hydrolase</keyword>
<dbReference type="Gene3D" id="3.30.1220.10">
    <property type="entry name" value="CobW-like, C-terminal domain"/>
    <property type="match status" value="1"/>
</dbReference>
<keyword evidence="1" id="KW-0547">Nucleotide-binding</keyword>
<dbReference type="Proteomes" id="UP001500466">
    <property type="component" value="Unassembled WGS sequence"/>
</dbReference>
<dbReference type="SUPFAM" id="SSF90002">
    <property type="entry name" value="Hypothetical protein YjiA, C-terminal domain"/>
    <property type="match status" value="1"/>
</dbReference>
<evidence type="ECO:0000256" key="2">
    <source>
        <dbReference type="ARBA" id="ARBA00022801"/>
    </source>
</evidence>
<evidence type="ECO:0000256" key="1">
    <source>
        <dbReference type="ARBA" id="ARBA00022741"/>
    </source>
</evidence>
<proteinExistence type="inferred from homology"/>
<dbReference type="PANTHER" id="PTHR13748:SF62">
    <property type="entry name" value="COBW DOMAIN-CONTAINING PROTEIN"/>
    <property type="match status" value="1"/>
</dbReference>
<dbReference type="CDD" id="cd03112">
    <property type="entry name" value="CobW-like"/>
    <property type="match status" value="1"/>
</dbReference>
<dbReference type="RefSeq" id="WP_345678360.1">
    <property type="nucleotide sequence ID" value="NZ_BAABHS010000021.1"/>
</dbReference>
<keyword evidence="9" id="KW-1185">Reference proteome</keyword>
<feature type="compositionally biased region" description="Basic and acidic residues" evidence="6">
    <location>
        <begin position="359"/>
        <end position="371"/>
    </location>
</feature>